<dbReference type="AlphaFoldDB" id="A0AAV5WWD7"/>
<feature type="signal peptide" evidence="2">
    <location>
        <begin position="1"/>
        <end position="19"/>
    </location>
</feature>
<keyword evidence="1" id="KW-0812">Transmembrane</keyword>
<evidence type="ECO:0000256" key="2">
    <source>
        <dbReference type="SAM" id="SignalP"/>
    </source>
</evidence>
<sequence length="125" mass="13422">MTTTIYLIFIALLVCGAHSSANEENQCKNCDDSVKAVATWTCVGLGIIAVLNFSIIVVMCYTARCVSAIPNEVESLISSVHWLTRTAIRSALGPSAKQSLTDYAKSLPELVGLTGEKNIADKKNE</sequence>
<evidence type="ECO:0000256" key="1">
    <source>
        <dbReference type="SAM" id="Phobius"/>
    </source>
</evidence>
<keyword evidence="1" id="KW-0472">Membrane</keyword>
<reference evidence="3" key="1">
    <citation type="submission" date="2023-10" db="EMBL/GenBank/DDBJ databases">
        <title>Genome assembly of Pristionchus species.</title>
        <authorList>
            <person name="Yoshida K."/>
            <person name="Sommer R.J."/>
        </authorList>
    </citation>
    <scope>NUCLEOTIDE SEQUENCE</scope>
    <source>
        <strain evidence="3">RS5133</strain>
    </source>
</reference>
<feature type="transmembrane region" description="Helical" evidence="1">
    <location>
        <begin position="37"/>
        <end position="61"/>
    </location>
</feature>
<evidence type="ECO:0000313" key="3">
    <source>
        <dbReference type="EMBL" id="GMT34949.1"/>
    </source>
</evidence>
<organism evidence="3 4">
    <name type="scientific">Pristionchus fissidentatus</name>
    <dbReference type="NCBI Taxonomy" id="1538716"/>
    <lineage>
        <taxon>Eukaryota</taxon>
        <taxon>Metazoa</taxon>
        <taxon>Ecdysozoa</taxon>
        <taxon>Nematoda</taxon>
        <taxon>Chromadorea</taxon>
        <taxon>Rhabditida</taxon>
        <taxon>Rhabditina</taxon>
        <taxon>Diplogasteromorpha</taxon>
        <taxon>Diplogasteroidea</taxon>
        <taxon>Neodiplogasteridae</taxon>
        <taxon>Pristionchus</taxon>
    </lineage>
</organism>
<comment type="caution">
    <text evidence="3">The sequence shown here is derived from an EMBL/GenBank/DDBJ whole genome shotgun (WGS) entry which is preliminary data.</text>
</comment>
<evidence type="ECO:0000313" key="4">
    <source>
        <dbReference type="Proteomes" id="UP001432322"/>
    </source>
</evidence>
<name>A0AAV5WWD7_9BILA</name>
<keyword evidence="1" id="KW-1133">Transmembrane helix</keyword>
<keyword evidence="2" id="KW-0732">Signal</keyword>
<feature type="chain" id="PRO_5043876521" evidence="2">
    <location>
        <begin position="20"/>
        <end position="125"/>
    </location>
</feature>
<gene>
    <name evidence="3" type="ORF">PFISCL1PPCAC_26246</name>
</gene>
<proteinExistence type="predicted"/>
<dbReference type="EMBL" id="BTSY01000006">
    <property type="protein sequence ID" value="GMT34949.1"/>
    <property type="molecule type" value="Genomic_DNA"/>
</dbReference>
<dbReference type="Proteomes" id="UP001432322">
    <property type="component" value="Unassembled WGS sequence"/>
</dbReference>
<keyword evidence="4" id="KW-1185">Reference proteome</keyword>
<accession>A0AAV5WWD7</accession>
<protein>
    <submittedName>
        <fullName evidence="3">Uncharacterized protein</fullName>
    </submittedName>
</protein>